<evidence type="ECO:0000256" key="1">
    <source>
        <dbReference type="ARBA" id="ARBA00008857"/>
    </source>
</evidence>
<dbReference type="InterPro" id="IPR011010">
    <property type="entry name" value="DNA_brk_join_enz"/>
</dbReference>
<reference evidence="8" key="1">
    <citation type="submission" date="2021-05" db="EMBL/GenBank/DDBJ databases">
        <title>Novel Bacillus species.</title>
        <authorList>
            <person name="Liu G."/>
        </authorList>
    </citation>
    <scope>NUCLEOTIDE SEQUENCE</scope>
    <source>
        <strain evidence="8">FJAT-49825</strain>
    </source>
</reference>
<keyword evidence="2" id="KW-0229">DNA integration</keyword>
<dbReference type="InterPro" id="IPR044068">
    <property type="entry name" value="CB"/>
</dbReference>
<dbReference type="InterPro" id="IPR013762">
    <property type="entry name" value="Integrase-like_cat_sf"/>
</dbReference>
<keyword evidence="9" id="KW-1185">Reference proteome</keyword>
<dbReference type="GO" id="GO:0003677">
    <property type="term" value="F:DNA binding"/>
    <property type="evidence" value="ECO:0007669"/>
    <property type="project" value="UniProtKB-UniRule"/>
</dbReference>
<dbReference type="Proteomes" id="UP000679749">
    <property type="component" value="Unassembled WGS sequence"/>
</dbReference>
<name>A0A942YVZ8_9BACI</name>
<evidence type="ECO:0000259" key="7">
    <source>
        <dbReference type="PROSITE" id="PS51900"/>
    </source>
</evidence>
<keyword evidence="4" id="KW-0233">DNA recombination</keyword>
<dbReference type="InterPro" id="IPR050090">
    <property type="entry name" value="Tyrosine_recombinase_XerCD"/>
</dbReference>
<gene>
    <name evidence="8" type="ORF">KHA99_19250</name>
</gene>
<dbReference type="InterPro" id="IPR010998">
    <property type="entry name" value="Integrase_recombinase_N"/>
</dbReference>
<accession>A0A942YVZ8</accession>
<dbReference type="PROSITE" id="PS51900">
    <property type="entry name" value="CB"/>
    <property type="match status" value="1"/>
</dbReference>
<dbReference type="Pfam" id="PF00589">
    <property type="entry name" value="Phage_integrase"/>
    <property type="match status" value="1"/>
</dbReference>
<feature type="domain" description="Core-binding (CB)" evidence="7">
    <location>
        <begin position="22"/>
        <end position="121"/>
    </location>
</feature>
<dbReference type="InterPro" id="IPR004107">
    <property type="entry name" value="Integrase_SAM-like_N"/>
</dbReference>
<feature type="domain" description="Tyr recombinase" evidence="6">
    <location>
        <begin position="170"/>
        <end position="359"/>
    </location>
</feature>
<evidence type="ECO:0000256" key="2">
    <source>
        <dbReference type="ARBA" id="ARBA00022908"/>
    </source>
</evidence>
<protein>
    <submittedName>
        <fullName evidence="8">Tyrosine-type recombinase/integrase</fullName>
    </submittedName>
</protein>
<evidence type="ECO:0000313" key="9">
    <source>
        <dbReference type="Proteomes" id="UP000679749"/>
    </source>
</evidence>
<proteinExistence type="inferred from homology"/>
<dbReference type="GO" id="GO:0015074">
    <property type="term" value="P:DNA integration"/>
    <property type="evidence" value="ECO:0007669"/>
    <property type="project" value="UniProtKB-KW"/>
</dbReference>
<evidence type="ECO:0000256" key="4">
    <source>
        <dbReference type="ARBA" id="ARBA00023172"/>
    </source>
</evidence>
<dbReference type="AlphaFoldDB" id="A0A942YVZ8"/>
<sequence>MKVQPIITKQNKERYVLINGFGEVVVPVARFLKFKDNMSFARNTLRRYCYDLKLFFEFLEQKQCSYNEVNMDLLAEFVSWLQNPHQNTKVLSLKEVQESKRSARTINNCLNCILEFYDYLLKHEEFSLTINDKFKRQVSGNRSNYKSLLHHISKNKVNLVNTLKIKVPKQRLKILTPEQVETLLNACNNSRDKFLLYLLYETSMRIGEALSLRFSDIVPGLRKIHIKDRGEQENMAEIKTVNSERTIDCSQELINLYSSYVLEYHTEDVDTDFVFIKLHRENRNQPMTYTTVNGLFNNLKRKTGINITPHMFRHTSLTELWRTGEMRPETLKERAGHKHIQTTNIYIQVSEEDVREDWEKAVQKKKRGTNDVDR</sequence>
<evidence type="ECO:0000256" key="3">
    <source>
        <dbReference type="ARBA" id="ARBA00023125"/>
    </source>
</evidence>
<dbReference type="GO" id="GO:0006310">
    <property type="term" value="P:DNA recombination"/>
    <property type="evidence" value="ECO:0007669"/>
    <property type="project" value="UniProtKB-KW"/>
</dbReference>
<dbReference type="RefSeq" id="WP_213119121.1">
    <property type="nucleotide sequence ID" value="NZ_JAGYPF010000004.1"/>
</dbReference>
<dbReference type="PANTHER" id="PTHR30349:SF41">
    <property type="entry name" value="INTEGRASE_RECOMBINASE PROTEIN MJ0367-RELATED"/>
    <property type="match status" value="1"/>
</dbReference>
<dbReference type="Pfam" id="PF02899">
    <property type="entry name" value="Phage_int_SAM_1"/>
    <property type="match status" value="1"/>
</dbReference>
<dbReference type="SUPFAM" id="SSF56349">
    <property type="entry name" value="DNA breaking-rejoining enzymes"/>
    <property type="match status" value="1"/>
</dbReference>
<evidence type="ECO:0000256" key="5">
    <source>
        <dbReference type="PROSITE-ProRule" id="PRU01248"/>
    </source>
</evidence>
<dbReference type="EMBL" id="JAGYPF010000004">
    <property type="protein sequence ID" value="MBS4214589.1"/>
    <property type="molecule type" value="Genomic_DNA"/>
</dbReference>
<organism evidence="8 9">
    <name type="scientific">Neobacillus rhizophilus</name>
    <dbReference type="NCBI Taxonomy" id="2833579"/>
    <lineage>
        <taxon>Bacteria</taxon>
        <taxon>Bacillati</taxon>
        <taxon>Bacillota</taxon>
        <taxon>Bacilli</taxon>
        <taxon>Bacillales</taxon>
        <taxon>Bacillaceae</taxon>
        <taxon>Neobacillus</taxon>
    </lineage>
</organism>
<dbReference type="InterPro" id="IPR002104">
    <property type="entry name" value="Integrase_catalytic"/>
</dbReference>
<dbReference type="PROSITE" id="PS51898">
    <property type="entry name" value="TYR_RECOMBINASE"/>
    <property type="match status" value="1"/>
</dbReference>
<evidence type="ECO:0000259" key="6">
    <source>
        <dbReference type="PROSITE" id="PS51898"/>
    </source>
</evidence>
<dbReference type="PANTHER" id="PTHR30349">
    <property type="entry name" value="PHAGE INTEGRASE-RELATED"/>
    <property type="match status" value="1"/>
</dbReference>
<comment type="similarity">
    <text evidence="1">Belongs to the 'phage' integrase family.</text>
</comment>
<keyword evidence="3 5" id="KW-0238">DNA-binding</keyword>
<dbReference type="Gene3D" id="1.10.150.130">
    <property type="match status" value="1"/>
</dbReference>
<dbReference type="Gene3D" id="1.10.443.10">
    <property type="entry name" value="Intergrase catalytic core"/>
    <property type="match status" value="1"/>
</dbReference>
<evidence type="ECO:0000313" key="8">
    <source>
        <dbReference type="EMBL" id="MBS4214589.1"/>
    </source>
</evidence>
<comment type="caution">
    <text evidence="8">The sequence shown here is derived from an EMBL/GenBank/DDBJ whole genome shotgun (WGS) entry which is preliminary data.</text>
</comment>